<dbReference type="Pfam" id="PF07762">
    <property type="entry name" value="DUF1618"/>
    <property type="match status" value="1"/>
</dbReference>
<proteinExistence type="predicted"/>
<evidence type="ECO:0000256" key="1">
    <source>
        <dbReference type="SAM" id="MobiDB-lite"/>
    </source>
</evidence>
<protein>
    <recommendedName>
        <fullName evidence="2">DUF1618 domain-containing protein</fullName>
    </recommendedName>
</protein>
<dbReference type="PANTHER" id="PTHR33086:SF58">
    <property type="entry name" value="DUF1618 DOMAIN-CONTAINING PROTEIN"/>
    <property type="match status" value="1"/>
</dbReference>
<dbReference type="EMBL" id="CM029046">
    <property type="protein sequence ID" value="KAG2586888.1"/>
    <property type="molecule type" value="Genomic_DNA"/>
</dbReference>
<evidence type="ECO:0000259" key="2">
    <source>
        <dbReference type="Pfam" id="PF07762"/>
    </source>
</evidence>
<dbReference type="InterPro" id="IPR011676">
    <property type="entry name" value="DUF1618"/>
</dbReference>
<dbReference type="Proteomes" id="UP000823388">
    <property type="component" value="Chromosome 5N"/>
</dbReference>
<reference evidence="3" key="1">
    <citation type="submission" date="2020-05" db="EMBL/GenBank/DDBJ databases">
        <title>WGS assembly of Panicum virgatum.</title>
        <authorList>
            <person name="Lovell J.T."/>
            <person name="Jenkins J."/>
            <person name="Shu S."/>
            <person name="Juenger T.E."/>
            <person name="Schmutz J."/>
        </authorList>
    </citation>
    <scope>NUCLEOTIDE SEQUENCE</scope>
    <source>
        <strain evidence="3">AP13</strain>
    </source>
</reference>
<name>A0A8T0RPW8_PANVG</name>
<dbReference type="PANTHER" id="PTHR33086">
    <property type="entry name" value="OS05G0468200 PROTEIN-RELATED"/>
    <property type="match status" value="1"/>
</dbReference>
<accession>A0A8T0RPW8</accession>
<organism evidence="3 4">
    <name type="scientific">Panicum virgatum</name>
    <name type="common">Blackwell switchgrass</name>
    <dbReference type="NCBI Taxonomy" id="38727"/>
    <lineage>
        <taxon>Eukaryota</taxon>
        <taxon>Viridiplantae</taxon>
        <taxon>Streptophyta</taxon>
        <taxon>Embryophyta</taxon>
        <taxon>Tracheophyta</taxon>
        <taxon>Spermatophyta</taxon>
        <taxon>Magnoliopsida</taxon>
        <taxon>Liliopsida</taxon>
        <taxon>Poales</taxon>
        <taxon>Poaceae</taxon>
        <taxon>PACMAD clade</taxon>
        <taxon>Panicoideae</taxon>
        <taxon>Panicodae</taxon>
        <taxon>Paniceae</taxon>
        <taxon>Panicinae</taxon>
        <taxon>Panicum</taxon>
        <taxon>Panicum sect. Hiantes</taxon>
    </lineage>
</organism>
<evidence type="ECO:0000313" key="4">
    <source>
        <dbReference type="Proteomes" id="UP000823388"/>
    </source>
</evidence>
<gene>
    <name evidence="3" type="ORF">PVAP13_5NG087362</name>
</gene>
<sequence>MSSDVAESSRAGEEAAEREVSEQQRPWVVLSTIPVVVGAGDERIHPDTDLLLDLHDPPRPSYLLVPKRIAAGTSWPPRPLPNIAATDCSARLLFNASQDEGTCDLDYFLCDAHTRTAARLPAVPADLGVQLHPRRRSVGLIPNPHRLGHYMVAQLQPASATHYESLLYYSTATQEWGTKCLASSPHHQAWGAHGVLYHGGLLWWVDAAYGILFCDPFLKEPNLRLVPLPVGCEMKAVTSRSLLDKRRLVRPSEGELRYVEVRGLSYDPAAVDDAAQDDLAVWMWTLVDPGVPPHWRFEDKASFADIWAHDTYTAAGLTPGKVPSLAFIHPNNHGVVFFFEGASIFGLDVRARRVVACEQGCIINSSHQADLKFQYSRFVDAWELPRTLLLRGDPSSDGGSGKVPTHLLRGNKGNIVQVNGPNPFAHLLAAPSQMARQISRPANERNGLENALRKVHLKLTEEVNQQARRKLVRERDHMREMLELEPMNLDVEEKPED</sequence>
<evidence type="ECO:0000313" key="3">
    <source>
        <dbReference type="EMBL" id="KAG2586888.1"/>
    </source>
</evidence>
<dbReference type="AlphaFoldDB" id="A0A8T0RPW8"/>
<feature type="region of interest" description="Disordered" evidence="1">
    <location>
        <begin position="1"/>
        <end position="23"/>
    </location>
</feature>
<keyword evidence="4" id="KW-1185">Reference proteome</keyword>
<comment type="caution">
    <text evidence="3">The sequence shown here is derived from an EMBL/GenBank/DDBJ whole genome shotgun (WGS) entry which is preliminary data.</text>
</comment>
<feature type="domain" description="DUF1618" evidence="2">
    <location>
        <begin position="204"/>
        <end position="336"/>
    </location>
</feature>
<feature type="compositionally biased region" description="Basic and acidic residues" evidence="1">
    <location>
        <begin position="10"/>
        <end position="22"/>
    </location>
</feature>